<reference evidence="1" key="1">
    <citation type="journal article" date="2020" name="J Insects Food Feed">
        <title>The yellow mealworm (Tenebrio molitor) genome: a resource for the emerging insects as food and feed industry.</title>
        <authorList>
            <person name="Eriksson T."/>
            <person name="Andere A."/>
            <person name="Kelstrup H."/>
            <person name="Emery V."/>
            <person name="Picard C."/>
        </authorList>
    </citation>
    <scope>NUCLEOTIDE SEQUENCE</scope>
    <source>
        <strain evidence="1">Stoneville</strain>
        <tissue evidence="1">Whole head</tissue>
    </source>
</reference>
<protein>
    <submittedName>
        <fullName evidence="1">Uncharacterized protein</fullName>
    </submittedName>
</protein>
<comment type="caution">
    <text evidence="1">The sequence shown here is derived from an EMBL/GenBank/DDBJ whole genome shotgun (WGS) entry which is preliminary data.</text>
</comment>
<proteinExistence type="predicted"/>
<evidence type="ECO:0000313" key="1">
    <source>
        <dbReference type="EMBL" id="KAH0822571.1"/>
    </source>
</evidence>
<dbReference type="Proteomes" id="UP000719412">
    <property type="component" value="Unassembled WGS sequence"/>
</dbReference>
<organism evidence="1 2">
    <name type="scientific">Tenebrio molitor</name>
    <name type="common">Yellow mealworm beetle</name>
    <dbReference type="NCBI Taxonomy" id="7067"/>
    <lineage>
        <taxon>Eukaryota</taxon>
        <taxon>Metazoa</taxon>
        <taxon>Ecdysozoa</taxon>
        <taxon>Arthropoda</taxon>
        <taxon>Hexapoda</taxon>
        <taxon>Insecta</taxon>
        <taxon>Pterygota</taxon>
        <taxon>Neoptera</taxon>
        <taxon>Endopterygota</taxon>
        <taxon>Coleoptera</taxon>
        <taxon>Polyphaga</taxon>
        <taxon>Cucujiformia</taxon>
        <taxon>Tenebrionidae</taxon>
        <taxon>Tenebrio</taxon>
    </lineage>
</organism>
<dbReference type="AlphaFoldDB" id="A0A8J6HV72"/>
<accession>A0A8J6HV72</accession>
<keyword evidence="2" id="KW-1185">Reference proteome</keyword>
<gene>
    <name evidence="1" type="ORF">GEV33_000220</name>
</gene>
<sequence length="101" mass="12072">MWAVVLRRIVSNGPRELHYVVSSALQFHSITVPLTLPRHSQHHRQKVVKNLLFRLWFPRFIVSFPSMRRFFGGSPSTFPSRWLLEHSRQSQRFTIARRFKS</sequence>
<evidence type="ECO:0000313" key="2">
    <source>
        <dbReference type="Proteomes" id="UP000719412"/>
    </source>
</evidence>
<reference evidence="1" key="2">
    <citation type="submission" date="2021-08" db="EMBL/GenBank/DDBJ databases">
        <authorList>
            <person name="Eriksson T."/>
        </authorList>
    </citation>
    <scope>NUCLEOTIDE SEQUENCE</scope>
    <source>
        <strain evidence="1">Stoneville</strain>
        <tissue evidence="1">Whole head</tissue>
    </source>
</reference>
<name>A0A8J6HV72_TENMO</name>
<dbReference type="EMBL" id="JABDTM020001060">
    <property type="protein sequence ID" value="KAH0822571.1"/>
    <property type="molecule type" value="Genomic_DNA"/>
</dbReference>